<evidence type="ECO:0000313" key="2">
    <source>
        <dbReference type="EMBL" id="MEQ2510694.1"/>
    </source>
</evidence>
<comment type="caution">
    <text evidence="2">The sequence shown here is derived from an EMBL/GenBank/DDBJ whole genome shotgun (WGS) entry which is preliminary data.</text>
</comment>
<dbReference type="InterPro" id="IPR050206">
    <property type="entry name" value="FtsK/SpoIIIE/SftA"/>
</dbReference>
<dbReference type="EMBL" id="JBBMFF010000179">
    <property type="protein sequence ID" value="MEQ2510694.1"/>
    <property type="molecule type" value="Genomic_DNA"/>
</dbReference>
<reference evidence="2 3" key="1">
    <citation type="submission" date="2024-03" db="EMBL/GenBank/DDBJ databases">
        <title>Human intestinal bacterial collection.</title>
        <authorList>
            <person name="Pauvert C."/>
            <person name="Hitch T.C.A."/>
            <person name="Clavel T."/>
        </authorList>
    </citation>
    <scope>NUCLEOTIDE SEQUENCE [LARGE SCALE GENOMIC DNA]</scope>
    <source>
        <strain evidence="2 3">CLA-AA-H192</strain>
    </source>
</reference>
<dbReference type="InterPro" id="IPR036390">
    <property type="entry name" value="WH_DNA-bd_sf"/>
</dbReference>
<dbReference type="SMART" id="SM00843">
    <property type="entry name" value="Ftsk_gamma"/>
    <property type="match status" value="1"/>
</dbReference>
<gene>
    <name evidence="2" type="ORF">WMO66_05435</name>
</gene>
<evidence type="ECO:0000259" key="1">
    <source>
        <dbReference type="SMART" id="SM00843"/>
    </source>
</evidence>
<feature type="non-terminal residue" evidence="2">
    <location>
        <position position="1"/>
    </location>
</feature>
<sequence>DELLPAAVDVILETGQASVSFLQRRLKLGYARAARIVDEMEERGIIGPYEGAKPRQLLITREQWEQMQNGTYAPPAPPVEDELS</sequence>
<feature type="domain" description="FtsK gamma" evidence="1">
    <location>
        <begin position="1"/>
        <end position="62"/>
    </location>
</feature>
<dbReference type="RefSeq" id="WP_349135375.1">
    <property type="nucleotide sequence ID" value="NZ_JBBMFF010000179.1"/>
</dbReference>
<name>A0ABV1G5J7_9FIRM</name>
<evidence type="ECO:0000313" key="3">
    <source>
        <dbReference type="Proteomes" id="UP001491552"/>
    </source>
</evidence>
<dbReference type="Pfam" id="PF09397">
    <property type="entry name" value="FtsK_gamma"/>
    <property type="match status" value="1"/>
</dbReference>
<dbReference type="PANTHER" id="PTHR22683">
    <property type="entry name" value="SPORULATION PROTEIN RELATED"/>
    <property type="match status" value="1"/>
</dbReference>
<dbReference type="Gene3D" id="1.10.10.10">
    <property type="entry name" value="Winged helix-like DNA-binding domain superfamily/Winged helix DNA-binding domain"/>
    <property type="match status" value="1"/>
</dbReference>
<dbReference type="SUPFAM" id="SSF46785">
    <property type="entry name" value="Winged helix' DNA-binding domain"/>
    <property type="match status" value="1"/>
</dbReference>
<protein>
    <submittedName>
        <fullName evidence="2">DNA translocase FtsK</fullName>
    </submittedName>
</protein>
<dbReference type="InterPro" id="IPR018541">
    <property type="entry name" value="Ftsk_gamma"/>
</dbReference>
<accession>A0ABV1G5J7</accession>
<proteinExistence type="predicted"/>
<keyword evidence="3" id="KW-1185">Reference proteome</keyword>
<organism evidence="2 3">
    <name type="scientific">Faecousia intestinalis</name>
    <dbReference type="NCBI Taxonomy" id="3133167"/>
    <lineage>
        <taxon>Bacteria</taxon>
        <taxon>Bacillati</taxon>
        <taxon>Bacillota</taxon>
        <taxon>Clostridia</taxon>
        <taxon>Eubacteriales</taxon>
        <taxon>Oscillospiraceae</taxon>
        <taxon>Faecousia</taxon>
    </lineage>
</organism>
<dbReference type="InterPro" id="IPR036388">
    <property type="entry name" value="WH-like_DNA-bd_sf"/>
</dbReference>
<dbReference type="Proteomes" id="UP001491552">
    <property type="component" value="Unassembled WGS sequence"/>
</dbReference>
<dbReference type="PANTHER" id="PTHR22683:SF41">
    <property type="entry name" value="DNA TRANSLOCASE FTSK"/>
    <property type="match status" value="1"/>
</dbReference>